<dbReference type="EMBL" id="KQ423900">
    <property type="protein sequence ID" value="KOF71983.1"/>
    <property type="molecule type" value="Genomic_DNA"/>
</dbReference>
<sequence length="53" mass="6074">MVVMVKAEYCDFHAVESVKKSRELWDVTEAECNLKSVIFVHHIFTCTVSVWAG</sequence>
<proteinExistence type="predicted"/>
<evidence type="ECO:0000313" key="1">
    <source>
        <dbReference type="EMBL" id="KOF71983.1"/>
    </source>
</evidence>
<reference evidence="1" key="1">
    <citation type="submission" date="2015-07" db="EMBL/GenBank/DDBJ databases">
        <title>MeaNS - Measles Nucleotide Surveillance Program.</title>
        <authorList>
            <person name="Tran T."/>
            <person name="Druce J."/>
        </authorList>
    </citation>
    <scope>NUCLEOTIDE SEQUENCE</scope>
    <source>
        <strain evidence="1">UCB-OBI-ISO-001</strain>
        <tissue evidence="1">Gonad</tissue>
    </source>
</reference>
<organism evidence="1">
    <name type="scientific">Octopus bimaculoides</name>
    <name type="common">California two-spotted octopus</name>
    <dbReference type="NCBI Taxonomy" id="37653"/>
    <lineage>
        <taxon>Eukaryota</taxon>
        <taxon>Metazoa</taxon>
        <taxon>Spiralia</taxon>
        <taxon>Lophotrochozoa</taxon>
        <taxon>Mollusca</taxon>
        <taxon>Cephalopoda</taxon>
        <taxon>Coleoidea</taxon>
        <taxon>Octopodiformes</taxon>
        <taxon>Octopoda</taxon>
        <taxon>Incirrata</taxon>
        <taxon>Octopodidae</taxon>
        <taxon>Octopus</taxon>
    </lineage>
</organism>
<name>A0A0L8G518_OCTBM</name>
<gene>
    <name evidence="1" type="ORF">OCBIM_22000224mg</name>
</gene>
<accession>A0A0L8G518</accession>
<dbReference type="AlphaFoldDB" id="A0A0L8G518"/>
<protein>
    <submittedName>
        <fullName evidence="1">Uncharacterized protein</fullName>
    </submittedName>
</protein>